<dbReference type="Proteomes" id="UP001141327">
    <property type="component" value="Unassembled WGS sequence"/>
</dbReference>
<evidence type="ECO:0000313" key="4">
    <source>
        <dbReference type="Proteomes" id="UP001141327"/>
    </source>
</evidence>
<feature type="transmembrane region" description="Helical" evidence="2">
    <location>
        <begin position="621"/>
        <end position="642"/>
    </location>
</feature>
<feature type="transmembrane region" description="Helical" evidence="2">
    <location>
        <begin position="1436"/>
        <end position="1455"/>
    </location>
</feature>
<evidence type="ECO:0000313" key="3">
    <source>
        <dbReference type="EMBL" id="KAJ4456758.1"/>
    </source>
</evidence>
<sequence length="1860" mass="207148">MADFGEIAFAVAKFLFDVTVDLICFILAVIDVASIYRALPFFRQLSRECSQANFRKACVQNLGIILIDIPTFIAGGIVMGTLWRTIPCTVEMVKEAWDSDSDSIWCPEIRIAVWKHLGALIVDIFSLVPAVLVLVCPWRVVPFFCHVKKNWSSDTGCYWWPVWKQFGILLGDIFCITPALLCLVATVWRLPRLVVRIKETYKWSSDGTYYQPILEQFGALCLDVPTFLFAGTLVFCTIWRVPSLILALCVDPYSYRRALWIEFFCIFADIAAFLCATFVVLTIWRLPALIRDLKSHVRFTRSQYGTYWGAIFHNAGQLLLDIPCLVLLALMLPTAYRVVAVVQARRARGDHSHDNRADREEIGLQFMLLILDFFFALATLLVLCTLVRSCRLVRLIGRSWREESGPWYRKMRYLALPFQEFGNFLLDLPIIVLLLILTATVYRLVLLILEARRFLKARAAPVPAPPAPGDDQPPALPVAAPDTASVSWNLHGRLLVLKHTALLLLDLVFVPFALVLALTGYRGYAAVREFRAYNQARRDAHQEFSEVRPRLIVVKHFFLLFVDLPFVLVGACVTATLWRAYPMWVEICTVNTDHSQTCKLTGAGPRYIAVLRHFVWTLIDLPALALFVFLNVTLIRAFLLYKSLITAAKRPRHTLWTVFSGQVWINFGQFWIDLFAILAFVLVHLVPPKAISVWQVVLGTAEQQQARRNLKDLLVIKLYMDTAGEVFLAAQQQAASMLKAGEPTSAIRAATDPSATYSNSRLLDTFRRRERLVDDAVRTLRTTNMEEVAHFGEELRALDKRRYQVFMDQIAASNALLCPLRREANEDRPAGVLPPGLFERSISHTPFVEASRDRYAFYQGLLDGMARRRAELAQHIRAVRAARTPGSPGIHRRPCVIVRIFVALPLTHPAPRPDPFFPQATKEQKALVHKCSGLAGIKEREWAQTRRYFFEALPGGALPAILAAIVLVGTIYRIPALILNLHRRPEERLAVCKEQCVEVFRDLFYLIAALLFMVSLYNTPAFLGDVLDALLIRRSVAESRAVVRRYYAKMGRDLKSFLSIFGLCSTYGYMMLTAVCSFFTPLELLAEAFQGFVRSKCIRQMLSFLCTLLFYVFPFVWIFAITPNSTEAGNTASVFAFLMVAVLVATVPFWSSFCSPAKWAIPNPSRAVQLSWHNVLMLIYLCYELLQLCFLYHLPGIHPSSQALLVEWPRQLARAVLLQFQPASGSLGFSSGFTVFASLAALTYLVITIPCVMELLLPAPESDHAIKARPVGTYSATPWFRTLTFLLGRVFFVPIVTGLAQQLVCVTDGTRSPPFSLLINPEVTCFTGLHRSVAFFAPWLLALYLCLAVLSTFQWPDHETVGLDVAFTAGFSVYLLCLKAVLALLAVFYGHTSRLLVPIATLVISALVLLYALIYQCAHGRTHGICASPQFTWARCLLWLGIAWASISDLVSSAVPFSATLYTIFVLAGLGSLLCICLIGMFFIWLVRARRAAAPLSRLARFLAALVEGLPRDSLSVAFTERRRQWGRFVAHASSTRQFSRALLDLEQAIPPALLDPIFVNSLATWRSSLGASHPLEDIFQAASSLAGALVATGALPTIPDPGQAAASAEPEAEAVVAARGCQTWLGDAPYNLLDQCGAWVGTLESLKGFAGSYAGYETPEEGVVLRVLPKPSALSAKRPNARGQDGRRRRGGATPVSSRPPPAEPVPLPNEGPLFIAIAFHPMSAAAGIETLLQMPPPPAGVCQPILRLQPVTFRPAEDRSVDDWATASELPGSEDGPRRLHVLVTLPNGERWHGGPSKPPQGARILPFTARDGTWRLTLPPAWNEVISIHFQVECHQGSIRAKPWCVVGLLAANLTLE</sequence>
<feature type="transmembrane region" description="Helical" evidence="2">
    <location>
        <begin position="260"/>
        <end position="286"/>
    </location>
</feature>
<accession>A0ABQ8UD93</accession>
<organism evidence="3 4">
    <name type="scientific">Paratrimastix pyriformis</name>
    <dbReference type="NCBI Taxonomy" id="342808"/>
    <lineage>
        <taxon>Eukaryota</taxon>
        <taxon>Metamonada</taxon>
        <taxon>Preaxostyla</taxon>
        <taxon>Paratrimastigidae</taxon>
        <taxon>Paratrimastix</taxon>
    </lineage>
</organism>
<dbReference type="EMBL" id="JAPMOS010000061">
    <property type="protein sequence ID" value="KAJ4456758.1"/>
    <property type="molecule type" value="Genomic_DNA"/>
</dbReference>
<feature type="transmembrane region" description="Helical" evidence="2">
    <location>
        <begin position="957"/>
        <end position="982"/>
    </location>
</feature>
<keyword evidence="2" id="KW-0472">Membrane</keyword>
<feature type="transmembrane region" description="Helical" evidence="2">
    <location>
        <begin position="117"/>
        <end position="140"/>
    </location>
</feature>
<feature type="transmembrane region" description="Helical" evidence="2">
    <location>
        <begin position="168"/>
        <end position="188"/>
    </location>
</feature>
<feature type="transmembrane region" description="Helical" evidence="2">
    <location>
        <begin position="1101"/>
        <end position="1120"/>
    </location>
</feature>
<feature type="transmembrane region" description="Helical" evidence="2">
    <location>
        <begin position="1175"/>
        <end position="1194"/>
    </location>
</feature>
<reference evidence="3" key="1">
    <citation type="journal article" date="2022" name="bioRxiv">
        <title>Genomics of Preaxostyla Flagellates Illuminates Evolutionary Transitions and the Path Towards Mitochondrial Loss.</title>
        <authorList>
            <person name="Novak L.V.F."/>
            <person name="Treitli S.C."/>
            <person name="Pyrih J."/>
            <person name="Halakuc P."/>
            <person name="Pipaliya S.V."/>
            <person name="Vacek V."/>
            <person name="Brzon O."/>
            <person name="Soukal P."/>
            <person name="Eme L."/>
            <person name="Dacks J.B."/>
            <person name="Karnkowska A."/>
            <person name="Elias M."/>
            <person name="Hampl V."/>
        </authorList>
    </citation>
    <scope>NUCLEOTIDE SEQUENCE</scope>
    <source>
        <strain evidence="3">RCP-MX</strain>
    </source>
</reference>
<feature type="transmembrane region" description="Helical" evidence="2">
    <location>
        <begin position="307"/>
        <end position="332"/>
    </location>
</feature>
<keyword evidence="2" id="KW-0812">Transmembrane</keyword>
<feature type="transmembrane region" description="Helical" evidence="2">
    <location>
        <begin position="1057"/>
        <end position="1080"/>
    </location>
</feature>
<evidence type="ECO:0000256" key="1">
    <source>
        <dbReference type="SAM" id="MobiDB-lite"/>
    </source>
</evidence>
<feature type="transmembrane region" description="Helical" evidence="2">
    <location>
        <begin position="663"/>
        <end position="686"/>
    </location>
</feature>
<feature type="transmembrane region" description="Helical" evidence="2">
    <location>
        <begin position="1461"/>
        <end position="1487"/>
    </location>
</feature>
<feature type="transmembrane region" description="Helical" evidence="2">
    <location>
        <begin position="557"/>
        <end position="578"/>
    </location>
</feature>
<feature type="transmembrane region" description="Helical" evidence="2">
    <location>
        <begin position="1365"/>
        <end position="1389"/>
    </location>
</feature>
<feature type="transmembrane region" description="Helical" evidence="2">
    <location>
        <begin position="1132"/>
        <end position="1154"/>
    </location>
</feature>
<feature type="region of interest" description="Disordered" evidence="1">
    <location>
        <begin position="1675"/>
        <end position="1709"/>
    </location>
</feature>
<keyword evidence="4" id="KW-1185">Reference proteome</keyword>
<keyword evidence="2" id="KW-1133">Transmembrane helix</keyword>
<proteinExistence type="predicted"/>
<feature type="transmembrane region" description="Helical" evidence="2">
    <location>
        <begin position="1395"/>
        <end position="1415"/>
    </location>
</feature>
<feature type="transmembrane region" description="Helical" evidence="2">
    <location>
        <begin position="217"/>
        <end position="240"/>
    </location>
</feature>
<comment type="caution">
    <text evidence="3">The sequence shown here is derived from an EMBL/GenBank/DDBJ whole genome shotgun (WGS) entry which is preliminary data.</text>
</comment>
<feature type="transmembrane region" description="Helical" evidence="2">
    <location>
        <begin position="20"/>
        <end position="39"/>
    </location>
</feature>
<feature type="transmembrane region" description="Helical" evidence="2">
    <location>
        <begin position="362"/>
        <end position="387"/>
    </location>
</feature>
<feature type="transmembrane region" description="Helical" evidence="2">
    <location>
        <begin position="1233"/>
        <end position="1257"/>
    </location>
</feature>
<feature type="transmembrane region" description="Helical" evidence="2">
    <location>
        <begin position="1333"/>
        <end position="1353"/>
    </location>
</feature>
<feature type="compositionally biased region" description="Pro residues" evidence="1">
    <location>
        <begin position="1699"/>
        <end position="1709"/>
    </location>
</feature>
<gene>
    <name evidence="3" type="ORF">PAPYR_7877</name>
</gene>
<feature type="transmembrane region" description="Helical" evidence="2">
    <location>
        <begin position="1003"/>
        <end position="1023"/>
    </location>
</feature>
<protein>
    <submittedName>
        <fullName evidence="3">Uncharacterized protein</fullName>
    </submittedName>
</protein>
<feature type="transmembrane region" description="Helical" evidence="2">
    <location>
        <begin position="421"/>
        <end position="445"/>
    </location>
</feature>
<evidence type="ECO:0000256" key="2">
    <source>
        <dbReference type="SAM" id="Phobius"/>
    </source>
</evidence>
<name>A0ABQ8UD93_9EUKA</name>